<reference evidence="4" key="1">
    <citation type="journal article" date="2013" name="Science">
        <title>The Amborella genome and the evolution of flowering plants.</title>
        <authorList>
            <consortium name="Amborella Genome Project"/>
        </authorList>
    </citation>
    <scope>NUCLEOTIDE SEQUENCE [LARGE SCALE GENOMIC DNA]</scope>
</reference>
<accession>U5CW77</accession>
<comment type="similarity">
    <text evidence="1">Belongs to the isochorismatase family.</text>
</comment>
<evidence type="ECO:0000313" key="4">
    <source>
        <dbReference type="Proteomes" id="UP000017836"/>
    </source>
</evidence>
<dbReference type="Pfam" id="PF00857">
    <property type="entry name" value="Isochorismatase"/>
    <property type="match status" value="1"/>
</dbReference>
<dbReference type="CDD" id="cd00431">
    <property type="entry name" value="cysteine_hydrolases"/>
    <property type="match status" value="1"/>
</dbReference>
<dbReference type="OMA" id="FCERNWP"/>
<organism evidence="3 4">
    <name type="scientific">Amborella trichopoda</name>
    <dbReference type="NCBI Taxonomy" id="13333"/>
    <lineage>
        <taxon>Eukaryota</taxon>
        <taxon>Viridiplantae</taxon>
        <taxon>Streptophyta</taxon>
        <taxon>Embryophyta</taxon>
        <taxon>Tracheophyta</taxon>
        <taxon>Spermatophyta</taxon>
        <taxon>Magnoliopsida</taxon>
        <taxon>Amborellales</taxon>
        <taxon>Amborellaceae</taxon>
        <taxon>Amborella</taxon>
    </lineage>
</organism>
<name>U5CW77_AMBTC</name>
<dbReference type="HOGENOM" id="CLU_100758_0_0_1"/>
<dbReference type="InterPro" id="IPR000868">
    <property type="entry name" value="Isochorismatase-like_dom"/>
</dbReference>
<evidence type="ECO:0000256" key="1">
    <source>
        <dbReference type="ARBA" id="ARBA00006336"/>
    </source>
</evidence>
<dbReference type="Gene3D" id="3.40.50.850">
    <property type="entry name" value="Isochorismatase-like"/>
    <property type="match status" value="1"/>
</dbReference>
<dbReference type="PANTHER" id="PTHR47297">
    <property type="match status" value="1"/>
</dbReference>
<feature type="domain" description="Isochorismatase-like" evidence="2">
    <location>
        <begin position="25"/>
        <end position="198"/>
    </location>
</feature>
<evidence type="ECO:0000259" key="2">
    <source>
        <dbReference type="Pfam" id="PF00857"/>
    </source>
</evidence>
<dbReference type="InterPro" id="IPR036380">
    <property type="entry name" value="Isochorismatase-like_sf"/>
</dbReference>
<dbReference type="SUPFAM" id="SSF52499">
    <property type="entry name" value="Isochorismatase-like hydrolases"/>
    <property type="match status" value="1"/>
</dbReference>
<keyword evidence="4" id="KW-1185">Reference proteome</keyword>
<dbReference type="PANTHER" id="PTHR47297:SF2">
    <property type="entry name" value="OS02G0606800 PROTEIN"/>
    <property type="match status" value="1"/>
</dbReference>
<gene>
    <name evidence="3" type="ORF">AMTR_s00033p00233480</name>
</gene>
<dbReference type="GO" id="GO:0008936">
    <property type="term" value="F:nicotinamidase activity"/>
    <property type="evidence" value="ECO:0007669"/>
    <property type="project" value="InterPro"/>
</dbReference>
<proteinExistence type="inferred from homology"/>
<dbReference type="AlphaFoldDB" id="U5CW77"/>
<dbReference type="Gramene" id="ERN14394">
    <property type="protein sequence ID" value="ERN14394"/>
    <property type="gene ID" value="AMTR_s00033p00233480"/>
</dbReference>
<dbReference type="Proteomes" id="UP000017836">
    <property type="component" value="Unassembled WGS sequence"/>
</dbReference>
<dbReference type="InterPro" id="IPR044717">
    <property type="entry name" value="NIC1"/>
</dbReference>
<dbReference type="GO" id="GO:0019365">
    <property type="term" value="P:pyridine nucleotide salvage"/>
    <property type="evidence" value="ECO:0007669"/>
    <property type="project" value="InterPro"/>
</dbReference>
<dbReference type="eggNOG" id="ENOG502QR6S">
    <property type="taxonomic scope" value="Eukaryota"/>
</dbReference>
<sequence length="239" mass="26013">MLGLLKAELPLQEESLLISASKKTGLVLVDIVNGFCTPGAGNLAPTQPDKQISDMVDESVGLARIFSEKKWPILAFLDTHQPNKPEPPYPPHCIVGSGEENLVPALEWLQKDPNVTIKRKDCINAFVGCIEKDGSNSFVDWVKNNGIQVILVLGICTDICVFDFVATALSARNCGLLPPLEDVLVYSQGSATFDLPLHVAQSIEGANPHPQEMMHHMGLYFAKLRGAKIVKEVSVFPLS</sequence>
<dbReference type="EMBL" id="KI392557">
    <property type="protein sequence ID" value="ERN14394.1"/>
    <property type="molecule type" value="Genomic_DNA"/>
</dbReference>
<dbReference type="STRING" id="13333.U5CW77"/>
<evidence type="ECO:0000313" key="3">
    <source>
        <dbReference type="EMBL" id="ERN14394.1"/>
    </source>
</evidence>
<protein>
    <recommendedName>
        <fullName evidence="2">Isochorismatase-like domain-containing protein</fullName>
    </recommendedName>
</protein>